<sequence>MTHAAEVYATLDDWIVHETISCSLDARSDFNAAADQVIGASGDSVAVLGFGEALHGGKDLLILRNKLFQRLVEAHGYSAIAIESSFPQGQIVNEYVLGRGPASYEAVQEAGFSHGFGKFEANRELVEWMRRYNADPAQQRKLHFYGFDSPTDMVADSPRQTLHVALDYLSLVDEALAQEYRKRIDPLLGQDAAWENPAATLDPTQAIGRSSEASALRIETEELISQLRVRRPELVARSDESSYQEAVHFAEMARQLLNFHAALAQESEKRQAILLGIRASMMADNLAYIVSREQGSGKVLVFAHNSHLKRGKVQWQLGSEEVNWWPVGSHLHTMYGRRYVAIGSAVVSSPVHGIGQPEAGTLEERFTAAPGPVRFIPTHQGQGLPTAEIATLPLRSGSTNNRSYTESLGPQSFTDFDWFATLDTTAYDKEGWPYLKG</sequence>
<accession>A0A4P6JK24</accession>
<dbReference type="KEGG" id="kbs:EPA93_04575"/>
<dbReference type="AlphaFoldDB" id="A0A4P6JK24"/>
<dbReference type="InterPro" id="IPR052036">
    <property type="entry name" value="Hydrolase/PRTase-associated"/>
</dbReference>
<dbReference type="CDD" id="cd14728">
    <property type="entry name" value="Ere-like"/>
    <property type="match status" value="1"/>
</dbReference>
<proteinExistence type="predicted"/>
<dbReference type="OrthoDB" id="9810066at2"/>
<evidence type="ECO:0000313" key="2">
    <source>
        <dbReference type="Proteomes" id="UP000290365"/>
    </source>
</evidence>
<dbReference type="InterPro" id="IPR007815">
    <property type="entry name" value="Emycin_Estase"/>
</dbReference>
<name>A0A4P6JK24_KTERU</name>
<protein>
    <submittedName>
        <fullName evidence="1">Erythromycin esterase family protein</fullName>
    </submittedName>
</protein>
<dbReference type="Pfam" id="PF05139">
    <property type="entry name" value="Erythro_esteras"/>
    <property type="match status" value="1"/>
</dbReference>
<keyword evidence="2" id="KW-1185">Reference proteome</keyword>
<dbReference type="Gene3D" id="3.40.1660.10">
    <property type="entry name" value="EreA-like (biosynthetic domain)"/>
    <property type="match status" value="1"/>
</dbReference>
<dbReference type="Proteomes" id="UP000290365">
    <property type="component" value="Chromosome"/>
</dbReference>
<dbReference type="SUPFAM" id="SSF159501">
    <property type="entry name" value="EreA/ChaN-like"/>
    <property type="match status" value="1"/>
</dbReference>
<gene>
    <name evidence="1" type="ORF">EPA93_04575</name>
</gene>
<dbReference type="PANTHER" id="PTHR31299">
    <property type="entry name" value="ESTERASE, PUTATIVE (AFU_ORTHOLOGUE AFUA_1G05850)-RELATED"/>
    <property type="match status" value="1"/>
</dbReference>
<evidence type="ECO:0000313" key="1">
    <source>
        <dbReference type="EMBL" id="QBD75310.1"/>
    </source>
</evidence>
<dbReference type="EMBL" id="CP035758">
    <property type="protein sequence ID" value="QBD75310.1"/>
    <property type="molecule type" value="Genomic_DNA"/>
</dbReference>
<organism evidence="1 2">
    <name type="scientific">Ktedonosporobacter rubrisoli</name>
    <dbReference type="NCBI Taxonomy" id="2509675"/>
    <lineage>
        <taxon>Bacteria</taxon>
        <taxon>Bacillati</taxon>
        <taxon>Chloroflexota</taxon>
        <taxon>Ktedonobacteria</taxon>
        <taxon>Ktedonobacterales</taxon>
        <taxon>Ktedonosporobacteraceae</taxon>
        <taxon>Ktedonosporobacter</taxon>
    </lineage>
</organism>
<dbReference type="PANTHER" id="PTHR31299:SF0">
    <property type="entry name" value="ESTERASE, PUTATIVE (AFU_ORTHOLOGUE AFUA_1G05850)-RELATED"/>
    <property type="match status" value="1"/>
</dbReference>
<dbReference type="GO" id="GO:0046677">
    <property type="term" value="P:response to antibiotic"/>
    <property type="evidence" value="ECO:0007669"/>
    <property type="project" value="InterPro"/>
</dbReference>
<dbReference type="Gene3D" id="1.20.1440.30">
    <property type="entry name" value="Biosynthetic Protein domain"/>
    <property type="match status" value="1"/>
</dbReference>
<dbReference type="Gene3D" id="3.30.1870.10">
    <property type="entry name" value="EreA-like, domain 2"/>
    <property type="match status" value="1"/>
</dbReference>
<dbReference type="RefSeq" id="WP_129885909.1">
    <property type="nucleotide sequence ID" value="NZ_CP035758.1"/>
</dbReference>
<reference evidence="1 2" key="1">
    <citation type="submission" date="2019-01" db="EMBL/GenBank/DDBJ databases">
        <title>Ktedonosporobacter rubrisoli SCAWS-G2.</title>
        <authorList>
            <person name="Huang Y."/>
            <person name="Yan B."/>
        </authorList>
    </citation>
    <scope>NUCLEOTIDE SEQUENCE [LARGE SCALE GENOMIC DNA]</scope>
    <source>
        <strain evidence="1 2">SCAWS-G2</strain>
    </source>
</reference>